<keyword evidence="1 2" id="KW-0732">Signal</keyword>
<proteinExistence type="predicted"/>
<comment type="caution">
    <text evidence="4">The sequence shown here is derived from an EMBL/GenBank/DDBJ whole genome shotgun (WGS) entry which is preliminary data.</text>
</comment>
<dbReference type="Proteomes" id="UP001596101">
    <property type="component" value="Unassembled WGS sequence"/>
</dbReference>
<dbReference type="Pfam" id="PF13505">
    <property type="entry name" value="OMP_b-brl"/>
    <property type="match status" value="1"/>
</dbReference>
<keyword evidence="5" id="KW-1185">Reference proteome</keyword>
<feature type="domain" description="Outer membrane protein beta-barrel" evidence="3">
    <location>
        <begin position="7"/>
        <end position="176"/>
    </location>
</feature>
<sequence>MKKIALAAALALASLAAHAQTYVQVPDLAAKPLRFVIGAGFTFGGDDLATAVYDDGSEITLRGGESIALLAGLDYRIDPQFSVQGTIGYHTDRANARNGDLRFGRVPLELLGYYHVNDKVRVGGGLRFVSNITLVDKIDGGFGDVDFKDTTSPVAEIEYLYSPRIGFKLRYVNDKFKEVRSGISVKGDHVGLLVNAYF</sequence>
<evidence type="ECO:0000313" key="4">
    <source>
        <dbReference type="EMBL" id="MFC5478613.1"/>
    </source>
</evidence>
<dbReference type="EMBL" id="JBHSMR010000013">
    <property type="protein sequence ID" value="MFC5478613.1"/>
    <property type="molecule type" value="Genomic_DNA"/>
</dbReference>
<evidence type="ECO:0000259" key="3">
    <source>
        <dbReference type="Pfam" id="PF13505"/>
    </source>
</evidence>
<reference evidence="5" key="1">
    <citation type="journal article" date="2019" name="Int. J. Syst. Evol. Microbiol.">
        <title>The Global Catalogue of Microorganisms (GCM) 10K type strain sequencing project: providing services to taxonomists for standard genome sequencing and annotation.</title>
        <authorList>
            <consortium name="The Broad Institute Genomics Platform"/>
            <consortium name="The Broad Institute Genome Sequencing Center for Infectious Disease"/>
            <person name="Wu L."/>
            <person name="Ma J."/>
        </authorList>
    </citation>
    <scope>NUCLEOTIDE SEQUENCE [LARGE SCALE GENOMIC DNA]</scope>
    <source>
        <strain evidence="5">CCUG 43111</strain>
    </source>
</reference>
<evidence type="ECO:0000256" key="1">
    <source>
        <dbReference type="ARBA" id="ARBA00022729"/>
    </source>
</evidence>
<name>A0ABW0MNV6_9BURK</name>
<accession>A0ABW0MNV6</accession>
<protein>
    <submittedName>
        <fullName evidence="4">Outer membrane beta-barrel protein</fullName>
    </submittedName>
</protein>
<dbReference type="InterPro" id="IPR027385">
    <property type="entry name" value="Beta-barrel_OMP"/>
</dbReference>
<feature type="chain" id="PRO_5046006823" evidence="2">
    <location>
        <begin position="20"/>
        <end position="198"/>
    </location>
</feature>
<evidence type="ECO:0000313" key="5">
    <source>
        <dbReference type="Proteomes" id="UP001596101"/>
    </source>
</evidence>
<dbReference type="RefSeq" id="WP_379754624.1">
    <property type="nucleotide sequence ID" value="NZ_JBHSMR010000013.1"/>
</dbReference>
<feature type="signal peptide" evidence="2">
    <location>
        <begin position="1"/>
        <end position="19"/>
    </location>
</feature>
<evidence type="ECO:0000256" key="2">
    <source>
        <dbReference type="SAM" id="SignalP"/>
    </source>
</evidence>
<gene>
    <name evidence="4" type="ORF">ACFPQ5_10460</name>
</gene>
<organism evidence="4 5">
    <name type="scientific">Massilia suwonensis</name>
    <dbReference type="NCBI Taxonomy" id="648895"/>
    <lineage>
        <taxon>Bacteria</taxon>
        <taxon>Pseudomonadati</taxon>
        <taxon>Pseudomonadota</taxon>
        <taxon>Betaproteobacteria</taxon>
        <taxon>Burkholderiales</taxon>
        <taxon>Oxalobacteraceae</taxon>
        <taxon>Telluria group</taxon>
        <taxon>Massilia</taxon>
    </lineage>
</organism>